<dbReference type="EMBL" id="MN732867">
    <property type="protein sequence ID" value="QGZ16319.1"/>
    <property type="molecule type" value="Genomic_DNA"/>
</dbReference>
<dbReference type="Proteomes" id="UP000433183">
    <property type="component" value="Segment"/>
</dbReference>
<name>A0A6B9J9W8_9CAUD</name>
<evidence type="ECO:0000313" key="1">
    <source>
        <dbReference type="EMBL" id="QGZ16319.1"/>
    </source>
</evidence>
<gene>
    <name evidence="1" type="ORF">Hena1_01690</name>
</gene>
<organism evidence="1 2">
    <name type="scientific">Erwinia phage Hena1</name>
    <dbReference type="NCBI Taxonomy" id="2678601"/>
    <lineage>
        <taxon>Viruses</taxon>
        <taxon>Duplodnaviria</taxon>
        <taxon>Heunggongvirae</taxon>
        <taxon>Uroviricota</taxon>
        <taxon>Caudoviricetes</taxon>
        <taxon>Vequintavirinae</taxon>
        <taxon>Henunavirus</taxon>
        <taxon>Henunavirus hena1</taxon>
    </lineage>
</organism>
<evidence type="ECO:0000313" key="2">
    <source>
        <dbReference type="Proteomes" id="UP000433183"/>
    </source>
</evidence>
<sequence length="179" mass="19612">MLPSYSVDVQDAAPRLVTLPDGTVIDLTAQQPAGQGPSRLSVLLGKIMTQITEQQKQINAQNVLIEGMQTKLEAIELALHSDGEDADYAAQVTVIKNYLATRVVDRLNTLEQSMFRVAAGSTKQTTLIDYAMKRVDMGDYMGFFKPQLDALDTVAPKYEDYQGTGTPVERTEADKLITG</sequence>
<keyword evidence="2" id="KW-1185">Reference proteome</keyword>
<protein>
    <submittedName>
        <fullName evidence="1">Uncharacterized protein</fullName>
    </submittedName>
</protein>
<proteinExistence type="predicted"/>
<reference evidence="1 2" key="1">
    <citation type="submission" date="2019-11" db="EMBL/GenBank/DDBJ databases">
        <title>Characterization of a new Erwinia amylovora bacteriophage.</title>
        <authorList>
            <person name="Valentovich L.N."/>
            <person name="Akhremchuk A.E."/>
            <person name="Besarab N.V."/>
            <person name="Lagonenko A.L."/>
        </authorList>
    </citation>
    <scope>NUCLEOTIDE SEQUENCE [LARGE SCALE GENOMIC DNA]</scope>
</reference>
<accession>A0A6B9J9W8</accession>